<protein>
    <submittedName>
        <fullName evidence="4">DUF6287 domain-containing protein</fullName>
    </submittedName>
</protein>
<dbReference type="RefSeq" id="WP_213536271.1">
    <property type="nucleotide sequence ID" value="NZ_BOVQ01000006.1"/>
</dbReference>
<name>A0ABV9JEM9_9LACT</name>
<gene>
    <name evidence="4" type="ORF">ACFO26_09455</name>
</gene>
<evidence type="ECO:0000313" key="4">
    <source>
        <dbReference type="EMBL" id="MFC4653129.1"/>
    </source>
</evidence>
<evidence type="ECO:0000259" key="3">
    <source>
        <dbReference type="Pfam" id="PF19804"/>
    </source>
</evidence>
<keyword evidence="1" id="KW-0175">Coiled coil</keyword>
<evidence type="ECO:0000313" key="5">
    <source>
        <dbReference type="Proteomes" id="UP001595987"/>
    </source>
</evidence>
<keyword evidence="5" id="KW-1185">Reference proteome</keyword>
<dbReference type="InterPro" id="IPR046254">
    <property type="entry name" value="DUF6287"/>
</dbReference>
<organism evidence="4 5">
    <name type="scientific">Lactococcus nasutitermitis</name>
    <dbReference type="NCBI Taxonomy" id="1652957"/>
    <lineage>
        <taxon>Bacteria</taxon>
        <taxon>Bacillati</taxon>
        <taxon>Bacillota</taxon>
        <taxon>Bacilli</taxon>
        <taxon>Lactobacillales</taxon>
        <taxon>Streptococcaceae</taxon>
        <taxon>Lactococcus</taxon>
    </lineage>
</organism>
<feature type="domain" description="DUF6287" evidence="3">
    <location>
        <begin position="493"/>
        <end position="523"/>
    </location>
</feature>
<comment type="caution">
    <text evidence="4">The sequence shown here is derived from an EMBL/GenBank/DDBJ whole genome shotgun (WGS) entry which is preliminary data.</text>
</comment>
<keyword evidence="2" id="KW-0472">Membrane</keyword>
<accession>A0ABV9JEM9</accession>
<reference evidence="5" key="1">
    <citation type="journal article" date="2019" name="Int. J. Syst. Evol. Microbiol.">
        <title>The Global Catalogue of Microorganisms (GCM) 10K type strain sequencing project: providing services to taxonomists for standard genome sequencing and annotation.</title>
        <authorList>
            <consortium name="The Broad Institute Genomics Platform"/>
            <consortium name="The Broad Institute Genome Sequencing Center for Infectious Disease"/>
            <person name="Wu L."/>
            <person name="Ma J."/>
        </authorList>
    </citation>
    <scope>NUCLEOTIDE SEQUENCE [LARGE SCALE GENOMIC DNA]</scope>
    <source>
        <strain evidence="5">CCUG 63287</strain>
    </source>
</reference>
<keyword evidence="2" id="KW-1133">Transmembrane helix</keyword>
<evidence type="ECO:0000256" key="2">
    <source>
        <dbReference type="SAM" id="Phobius"/>
    </source>
</evidence>
<proteinExistence type="predicted"/>
<sequence>MLKRIIIISSIITAFIIAITIGISWYLFNQPTVAVSGVIKDKAGKVYVDKTVQIAGQNIRTDAYGQFFTHLIPNKKYQITTNELNLSLQADKNGKLVTSNNGSSSLELSTPKNTVQMSIRSGAAYLDQTNNVAYNSNRQTLTFNSIFQFDKGDKVVIPPDSTNPNGLAFKITSLTEQNGKISAKVKTAKIQEVLNSLKIHTGEITGDKLTTTRTQNYALKPTDFQIGDNKTTKLVHAEIPTLQFPKDNDKSYSATIKGSADISGSFQLDVNLDFWNSNNDSIEVQNSLAISQNLTATLKATAKSQIKNKLFTYDTPVPFVSVTINSYMNASAKVTASEATSFSPAVKVSATPQKGISMSYNNAVPQASLAFDGQADGAFGFEIGPNLTAYLADLFTVGAKVGFEGKATVSGKLSTTGDNSFSGSGKLDFVTYLEAGSPFLNLSKEIEVIRNPLFSAEIQSGQADVKAATDAVTAAEKAKSDAEANAQKAAQSQSMNLQQIAQGDFSSILGTWKNNAGESMTITTTLIGNFEPHNTSKNGTSGSFYILPGKFSSNTLLIMFDNYSGAGDGGIWFISKGQTLPISAFQSGSSSDAKSDSSDSTKDRIVIGDGAGSWVYMPSKSAYYKVNSTPQPTISTADQATITSSVQTAQVSINNLTQSWEATTKTSLQARLDKVRG</sequence>
<dbReference type="Pfam" id="PF19804">
    <property type="entry name" value="DUF6287"/>
    <property type="match status" value="1"/>
</dbReference>
<keyword evidence="2" id="KW-0812">Transmembrane</keyword>
<dbReference type="EMBL" id="JBHSGD010000008">
    <property type="protein sequence ID" value="MFC4653129.1"/>
    <property type="molecule type" value="Genomic_DNA"/>
</dbReference>
<feature type="transmembrane region" description="Helical" evidence="2">
    <location>
        <begin position="7"/>
        <end position="28"/>
    </location>
</feature>
<feature type="coiled-coil region" evidence="1">
    <location>
        <begin position="465"/>
        <end position="492"/>
    </location>
</feature>
<evidence type="ECO:0000256" key="1">
    <source>
        <dbReference type="SAM" id="Coils"/>
    </source>
</evidence>
<dbReference type="Proteomes" id="UP001595987">
    <property type="component" value="Unassembled WGS sequence"/>
</dbReference>